<dbReference type="GO" id="GO:0009401">
    <property type="term" value="P:phosphoenolpyruvate-dependent sugar phosphotransferase system"/>
    <property type="evidence" value="ECO:0007669"/>
    <property type="project" value="InterPro"/>
</dbReference>
<reference evidence="3" key="1">
    <citation type="submission" date="2019-08" db="EMBL/GenBank/DDBJ databases">
        <authorList>
            <person name="Kucharzyk K."/>
            <person name="Murdoch R.W."/>
            <person name="Higgins S."/>
            <person name="Loffler F."/>
        </authorList>
    </citation>
    <scope>NUCLEOTIDE SEQUENCE</scope>
</reference>
<dbReference type="Gene3D" id="3.40.50.2300">
    <property type="match status" value="1"/>
</dbReference>
<dbReference type="InterPro" id="IPR003501">
    <property type="entry name" value="PTS_EIIB_2/3"/>
</dbReference>
<dbReference type="InterPro" id="IPR036095">
    <property type="entry name" value="PTS_EIIB-like_sf"/>
</dbReference>
<evidence type="ECO:0000313" key="3">
    <source>
        <dbReference type="EMBL" id="MPM64706.1"/>
    </source>
</evidence>
<organism evidence="3">
    <name type="scientific">bioreactor metagenome</name>
    <dbReference type="NCBI Taxonomy" id="1076179"/>
    <lineage>
        <taxon>unclassified sequences</taxon>
        <taxon>metagenomes</taxon>
        <taxon>ecological metagenomes</taxon>
    </lineage>
</organism>
<dbReference type="AlphaFoldDB" id="A0A645BHQ7"/>
<dbReference type="EMBL" id="VSSQ01020101">
    <property type="protein sequence ID" value="MPM64706.1"/>
    <property type="molecule type" value="Genomic_DNA"/>
</dbReference>
<evidence type="ECO:0000259" key="2">
    <source>
        <dbReference type="Pfam" id="PF02302"/>
    </source>
</evidence>
<name>A0A645BHQ7_9ZZZZ</name>
<sequence>MGEVKIQAVCGFGCGSSLFLRMRIEEVLKKSGYTANVFCGDVATCCAIECSAIFISGELAERIAGRAKVPVIVISNFMNRTEVEEKTLAYMKSLEQ</sequence>
<dbReference type="GO" id="GO:0008982">
    <property type="term" value="F:protein-N(PI)-phosphohistidine-sugar phosphotransferase activity"/>
    <property type="evidence" value="ECO:0007669"/>
    <property type="project" value="InterPro"/>
</dbReference>
<accession>A0A645BHQ7</accession>
<proteinExistence type="predicted"/>
<gene>
    <name evidence="3" type="ORF">SDC9_111594</name>
</gene>
<evidence type="ECO:0000256" key="1">
    <source>
        <dbReference type="ARBA" id="ARBA00022679"/>
    </source>
</evidence>
<dbReference type="CDD" id="cd05563">
    <property type="entry name" value="PTS_IIB_ascorbate"/>
    <property type="match status" value="1"/>
</dbReference>
<feature type="domain" description="Phosphotransferase system EIIB component type 2/3" evidence="2">
    <location>
        <begin position="5"/>
        <end position="85"/>
    </location>
</feature>
<keyword evidence="1" id="KW-0808">Transferase</keyword>
<dbReference type="Pfam" id="PF02302">
    <property type="entry name" value="PTS_IIB"/>
    <property type="match status" value="1"/>
</dbReference>
<comment type="caution">
    <text evidence="3">The sequence shown here is derived from an EMBL/GenBank/DDBJ whole genome shotgun (WGS) entry which is preliminary data.</text>
</comment>
<dbReference type="SUPFAM" id="SSF52794">
    <property type="entry name" value="PTS system IIB component-like"/>
    <property type="match status" value="1"/>
</dbReference>
<protein>
    <recommendedName>
        <fullName evidence="2">Phosphotransferase system EIIB component type 2/3 domain-containing protein</fullName>
    </recommendedName>
</protein>